<dbReference type="PANTHER" id="PTHR45528">
    <property type="entry name" value="SENSOR HISTIDINE KINASE CPXA"/>
    <property type="match status" value="1"/>
</dbReference>
<gene>
    <name evidence="14" type="ORF">BROFUL_01189</name>
</gene>
<dbReference type="SUPFAM" id="SSF158472">
    <property type="entry name" value="HAMP domain-like"/>
    <property type="match status" value="1"/>
</dbReference>
<evidence type="ECO:0000256" key="9">
    <source>
        <dbReference type="ARBA" id="ARBA00022989"/>
    </source>
</evidence>
<evidence type="ECO:0000256" key="3">
    <source>
        <dbReference type="ARBA" id="ARBA00012438"/>
    </source>
</evidence>
<dbReference type="Pfam" id="PF02743">
    <property type="entry name" value="dCache_1"/>
    <property type="match status" value="1"/>
</dbReference>
<keyword evidence="8 14" id="KW-0418">Kinase</keyword>
<dbReference type="Pfam" id="PF00672">
    <property type="entry name" value="HAMP"/>
    <property type="match status" value="1"/>
</dbReference>
<dbReference type="GO" id="GO:0007165">
    <property type="term" value="P:signal transduction"/>
    <property type="evidence" value="ECO:0007669"/>
    <property type="project" value="InterPro"/>
</dbReference>
<protein>
    <recommendedName>
        <fullName evidence="3">histidine kinase</fullName>
        <ecNumber evidence="3">2.7.13.3</ecNumber>
    </recommendedName>
</protein>
<keyword evidence="7 11" id="KW-0812">Transmembrane</keyword>
<name>A0A0M2V043_9BACT</name>
<evidence type="ECO:0000256" key="7">
    <source>
        <dbReference type="ARBA" id="ARBA00022692"/>
    </source>
</evidence>
<dbReference type="EC" id="2.7.13.3" evidence="3"/>
<dbReference type="GO" id="GO:0004673">
    <property type="term" value="F:protein histidine kinase activity"/>
    <property type="evidence" value="ECO:0007669"/>
    <property type="project" value="UniProtKB-EC"/>
</dbReference>
<dbReference type="AlphaFoldDB" id="A0A0M2V043"/>
<evidence type="ECO:0000313" key="15">
    <source>
        <dbReference type="Proteomes" id="UP000034954"/>
    </source>
</evidence>
<dbReference type="GO" id="GO:0005886">
    <property type="term" value="C:plasma membrane"/>
    <property type="evidence" value="ECO:0007669"/>
    <property type="project" value="UniProtKB-SubCell"/>
</dbReference>
<sequence length="498" mass="55322">MNPLASIRGKLLVLTLCISSLPIATISTIYYLTAKHTLRRQVLEQLKAVAASKRLHIQAFMEIKKMRTADFSSDGFIQNSLETIIRKNAGRGSRAGNLNRYLAKKKLPLDGHLIAIAIADRDGKVVASTNKTLIGRDMSAQEIFLQAKNLDYGQTYMKPRHASYLAANCILSSAPIRSQQNAEALGILINAYYFTGLNDITTNRVGLGETGEAYLVNRDKVILTESRFIGQAPFQLVVDTEPIRRILEKNQEMVGIYPDYRGVPVVGTSMDIPEYGWTLLTEIDEAEVFASLKTIGVIALIIGIAGAAVAAGVGIAFATSLSRPIKDFARKAETFGRGKLDYRIEVNRRDEIGDLASSFNAMADALSKEITEHKRFAEALRKSKEQSQAILDNTSAVIYLKDTSCRYLLINRQYEKLFHVTKEEVVGKTDYDLFPKENADAFRLNDQKVLETRRSMVVKELAPHDDGMHTYISLKFPMYDTVEGLYGVCGISTDITGK</sequence>
<dbReference type="InterPro" id="IPR003660">
    <property type="entry name" value="HAMP_dom"/>
</dbReference>
<evidence type="ECO:0000256" key="6">
    <source>
        <dbReference type="ARBA" id="ARBA00022679"/>
    </source>
</evidence>
<dbReference type="SUPFAM" id="SSF55785">
    <property type="entry name" value="PYP-like sensor domain (PAS domain)"/>
    <property type="match status" value="1"/>
</dbReference>
<dbReference type="Pfam" id="PF08448">
    <property type="entry name" value="PAS_4"/>
    <property type="match status" value="1"/>
</dbReference>
<dbReference type="PROSITE" id="PS50112">
    <property type="entry name" value="PAS"/>
    <property type="match status" value="1"/>
</dbReference>
<evidence type="ECO:0000256" key="4">
    <source>
        <dbReference type="ARBA" id="ARBA00022475"/>
    </source>
</evidence>
<dbReference type="SMART" id="SM00091">
    <property type="entry name" value="PAS"/>
    <property type="match status" value="1"/>
</dbReference>
<keyword evidence="9 11" id="KW-1133">Transmembrane helix</keyword>
<evidence type="ECO:0000259" key="12">
    <source>
        <dbReference type="PROSITE" id="PS50112"/>
    </source>
</evidence>
<dbReference type="NCBIfam" id="TIGR00229">
    <property type="entry name" value="sensory_box"/>
    <property type="match status" value="1"/>
</dbReference>
<dbReference type="EMBL" id="LAQJ01000126">
    <property type="protein sequence ID" value="KKO20114.1"/>
    <property type="molecule type" value="Genomic_DNA"/>
</dbReference>
<evidence type="ECO:0000256" key="5">
    <source>
        <dbReference type="ARBA" id="ARBA00022553"/>
    </source>
</evidence>
<dbReference type="CDD" id="cd18774">
    <property type="entry name" value="PDC2_HK_sensor"/>
    <property type="match status" value="1"/>
</dbReference>
<evidence type="ECO:0000256" key="11">
    <source>
        <dbReference type="SAM" id="Phobius"/>
    </source>
</evidence>
<dbReference type="InterPro" id="IPR050398">
    <property type="entry name" value="HssS/ArlS-like"/>
</dbReference>
<dbReference type="SMART" id="SM00304">
    <property type="entry name" value="HAMP"/>
    <property type="match status" value="1"/>
</dbReference>
<dbReference type="PROSITE" id="PS50885">
    <property type="entry name" value="HAMP"/>
    <property type="match status" value="1"/>
</dbReference>
<accession>A0A0M2V043</accession>
<dbReference type="InterPro" id="IPR000014">
    <property type="entry name" value="PAS"/>
</dbReference>
<comment type="catalytic activity">
    <reaction evidence="1">
        <text>ATP + protein L-histidine = ADP + protein N-phospho-L-histidine.</text>
        <dbReference type="EC" id="2.7.13.3"/>
    </reaction>
</comment>
<dbReference type="InterPro" id="IPR035965">
    <property type="entry name" value="PAS-like_dom_sf"/>
</dbReference>
<evidence type="ECO:0000256" key="8">
    <source>
        <dbReference type="ARBA" id="ARBA00022777"/>
    </source>
</evidence>
<feature type="domain" description="HAMP" evidence="13">
    <location>
        <begin position="319"/>
        <end position="371"/>
    </location>
</feature>
<keyword evidence="6" id="KW-0808">Transferase</keyword>
<dbReference type="CDD" id="cd06225">
    <property type="entry name" value="HAMP"/>
    <property type="match status" value="1"/>
</dbReference>
<dbReference type="InterPro" id="IPR033479">
    <property type="entry name" value="dCache_1"/>
</dbReference>
<dbReference type="CDD" id="cd00130">
    <property type="entry name" value="PAS"/>
    <property type="match status" value="1"/>
</dbReference>
<proteinExistence type="predicted"/>
<evidence type="ECO:0000256" key="10">
    <source>
        <dbReference type="ARBA" id="ARBA00023136"/>
    </source>
</evidence>
<feature type="transmembrane region" description="Helical" evidence="11">
    <location>
        <begin position="12"/>
        <end position="32"/>
    </location>
</feature>
<dbReference type="InterPro" id="IPR013656">
    <property type="entry name" value="PAS_4"/>
</dbReference>
<keyword evidence="5" id="KW-0597">Phosphoprotein</keyword>
<organism evidence="14 15">
    <name type="scientific">Candidatus Brocadia fulgida</name>
    <dbReference type="NCBI Taxonomy" id="380242"/>
    <lineage>
        <taxon>Bacteria</taxon>
        <taxon>Pseudomonadati</taxon>
        <taxon>Planctomycetota</taxon>
        <taxon>Candidatus Brocadiia</taxon>
        <taxon>Candidatus Brocadiales</taxon>
        <taxon>Candidatus Brocadiaceae</taxon>
        <taxon>Candidatus Brocadia</taxon>
    </lineage>
</organism>
<keyword evidence="4" id="KW-1003">Cell membrane</keyword>
<dbReference type="Gene3D" id="6.10.340.10">
    <property type="match status" value="1"/>
</dbReference>
<evidence type="ECO:0000313" key="14">
    <source>
        <dbReference type="EMBL" id="KKO20114.1"/>
    </source>
</evidence>
<feature type="transmembrane region" description="Helical" evidence="11">
    <location>
        <begin position="295"/>
        <end position="321"/>
    </location>
</feature>
<comment type="caution">
    <text evidence="14">The sequence shown here is derived from an EMBL/GenBank/DDBJ whole genome shotgun (WGS) entry which is preliminary data.</text>
</comment>
<evidence type="ECO:0000256" key="2">
    <source>
        <dbReference type="ARBA" id="ARBA00004651"/>
    </source>
</evidence>
<keyword evidence="15" id="KW-1185">Reference proteome</keyword>
<dbReference type="PANTHER" id="PTHR45528:SF9">
    <property type="entry name" value="SENSOR HISTIDINE KINASE YBDK"/>
    <property type="match status" value="1"/>
</dbReference>
<evidence type="ECO:0000256" key="1">
    <source>
        <dbReference type="ARBA" id="ARBA00000085"/>
    </source>
</evidence>
<feature type="domain" description="PAS" evidence="12">
    <location>
        <begin position="383"/>
        <end position="453"/>
    </location>
</feature>
<dbReference type="Gene3D" id="3.30.450.20">
    <property type="entry name" value="PAS domain"/>
    <property type="match status" value="2"/>
</dbReference>
<comment type="subcellular location">
    <subcellularLocation>
        <location evidence="2">Cell membrane</location>
        <topology evidence="2">Multi-pass membrane protein</topology>
    </subcellularLocation>
</comment>
<keyword evidence="10 11" id="KW-0472">Membrane</keyword>
<reference evidence="14 15" key="1">
    <citation type="journal article" date="2013" name="BMC Microbiol.">
        <title>Identification of the type II cytochrome c maturation pathway in anammox bacteria by comparative genomics.</title>
        <authorList>
            <person name="Ferousi C."/>
            <person name="Speth D.R."/>
            <person name="Reimann J."/>
            <person name="Op den Camp H.J."/>
            <person name="Allen J.W."/>
            <person name="Keltjens J.T."/>
            <person name="Jetten M.S."/>
        </authorList>
    </citation>
    <scope>NUCLEOTIDE SEQUENCE [LARGE SCALE GENOMIC DNA]</scope>
    <source>
        <strain evidence="14">RU1</strain>
    </source>
</reference>
<evidence type="ECO:0000259" key="13">
    <source>
        <dbReference type="PROSITE" id="PS50885"/>
    </source>
</evidence>
<dbReference type="Proteomes" id="UP000034954">
    <property type="component" value="Unassembled WGS sequence"/>
</dbReference>